<evidence type="ECO:0000313" key="5">
    <source>
        <dbReference type="Proteomes" id="UP000594468"/>
    </source>
</evidence>
<feature type="compositionally biased region" description="Basic and acidic residues" evidence="3">
    <location>
        <begin position="17"/>
        <end position="26"/>
    </location>
</feature>
<dbReference type="InterPro" id="IPR036396">
    <property type="entry name" value="Cyt_P450_sf"/>
</dbReference>
<evidence type="ECO:0000256" key="2">
    <source>
        <dbReference type="RuleBase" id="RU000461"/>
    </source>
</evidence>
<dbReference type="PRINTS" id="PR00359">
    <property type="entry name" value="BP450"/>
</dbReference>
<keyword evidence="5" id="KW-1185">Reference proteome</keyword>
<dbReference type="PANTHER" id="PTHR46696">
    <property type="entry name" value="P450, PUTATIVE (EUROFUNG)-RELATED"/>
    <property type="match status" value="1"/>
</dbReference>
<dbReference type="CDD" id="cd00302">
    <property type="entry name" value="cytochrome_P450"/>
    <property type="match status" value="1"/>
</dbReference>
<evidence type="ECO:0000256" key="3">
    <source>
        <dbReference type="SAM" id="MobiDB-lite"/>
    </source>
</evidence>
<feature type="region of interest" description="Disordered" evidence="3">
    <location>
        <begin position="1"/>
        <end position="34"/>
    </location>
</feature>
<dbReference type="Gene3D" id="1.10.630.10">
    <property type="entry name" value="Cytochrome P450"/>
    <property type="match status" value="1"/>
</dbReference>
<gene>
    <name evidence="4" type="ORF">G4Y79_00120</name>
</gene>
<dbReference type="EMBL" id="CP062983">
    <property type="protein sequence ID" value="QPC82816.1"/>
    <property type="molecule type" value="Genomic_DNA"/>
</dbReference>
<evidence type="ECO:0000256" key="1">
    <source>
        <dbReference type="ARBA" id="ARBA00010617"/>
    </source>
</evidence>
<comment type="similarity">
    <text evidence="1 2">Belongs to the cytochrome P450 family.</text>
</comment>
<keyword evidence="2" id="KW-0560">Oxidoreductase</keyword>
<dbReference type="GO" id="GO:0016705">
    <property type="term" value="F:oxidoreductase activity, acting on paired donors, with incorporation or reduction of molecular oxygen"/>
    <property type="evidence" value="ECO:0007669"/>
    <property type="project" value="InterPro"/>
</dbReference>
<keyword evidence="2" id="KW-0349">Heme</keyword>
<dbReference type="InterPro" id="IPR017972">
    <property type="entry name" value="Cyt_P450_CS"/>
</dbReference>
<accession>A0A7S8IEP7</accession>
<dbReference type="KEGG" id="pmet:G4Y79_00120"/>
<keyword evidence="2" id="KW-0503">Monooxygenase</keyword>
<dbReference type="GO" id="GO:0020037">
    <property type="term" value="F:heme binding"/>
    <property type="evidence" value="ECO:0007669"/>
    <property type="project" value="InterPro"/>
</dbReference>
<sequence>MATIAPEAQETTATEKCPARDMRKTGFDTSTSEQPVVQTEDGIWHIYGYDEVRQVLRNDLAYQGGFRIEDLVNSTGGVLKNLPILYIDGPEHNRLRRETNKFFTPSITDREYREFMDEFADELIGNLKKRGRVNLSDLSMDMAVKVASQIVGLTNSVLPGFKGRLNAMLETGNLPEDAPKWKSMFLGQWNVLQFLLMDVLPAIRARRKNPQNDVISYLIDRDYSAFEILTECTVYGVAGMVTTREFIAVALWHLLENPHLAQRMRVGSQEERYAILHEILRLEPVVGKLQRRATEDLVIETEGQTVTIPKGSKLDLHVSVSNTDERVFGENSNAVCPMRPLSERKPKVAEFALSFGDGPHRCPGAFVAIQESDIFLRKLLAIDTLRIEREPDVTYSEIAKGYELRNFIVAVD</sequence>
<dbReference type="PANTHER" id="PTHR46696:SF1">
    <property type="entry name" value="CYTOCHROME P450 YJIB-RELATED"/>
    <property type="match status" value="1"/>
</dbReference>
<organism evidence="4 5">
    <name type="scientific">Phototrophicus methaneseepsis</name>
    <dbReference type="NCBI Taxonomy" id="2710758"/>
    <lineage>
        <taxon>Bacteria</taxon>
        <taxon>Bacillati</taxon>
        <taxon>Chloroflexota</taxon>
        <taxon>Candidatus Thermofontia</taxon>
        <taxon>Phototrophicales</taxon>
        <taxon>Phototrophicaceae</taxon>
        <taxon>Phototrophicus</taxon>
    </lineage>
</organism>
<keyword evidence="2" id="KW-0408">Iron</keyword>
<dbReference type="GO" id="GO:0004497">
    <property type="term" value="F:monooxygenase activity"/>
    <property type="evidence" value="ECO:0007669"/>
    <property type="project" value="UniProtKB-KW"/>
</dbReference>
<dbReference type="InterPro" id="IPR001128">
    <property type="entry name" value="Cyt_P450"/>
</dbReference>
<keyword evidence="2" id="KW-0479">Metal-binding</keyword>
<dbReference type="PROSITE" id="PS00086">
    <property type="entry name" value="CYTOCHROME_P450"/>
    <property type="match status" value="1"/>
</dbReference>
<dbReference type="SUPFAM" id="SSF48264">
    <property type="entry name" value="Cytochrome P450"/>
    <property type="match status" value="1"/>
</dbReference>
<dbReference type="AlphaFoldDB" id="A0A7S8IEP7"/>
<proteinExistence type="inferred from homology"/>
<dbReference type="InterPro" id="IPR002397">
    <property type="entry name" value="Cyt_P450_B"/>
</dbReference>
<evidence type="ECO:0000313" key="4">
    <source>
        <dbReference type="EMBL" id="QPC82816.1"/>
    </source>
</evidence>
<protein>
    <submittedName>
        <fullName evidence="4">Cytochrome P450</fullName>
    </submittedName>
</protein>
<name>A0A7S8IEP7_9CHLR</name>
<dbReference type="Pfam" id="PF00067">
    <property type="entry name" value="p450"/>
    <property type="match status" value="1"/>
</dbReference>
<dbReference type="GO" id="GO:0005506">
    <property type="term" value="F:iron ion binding"/>
    <property type="evidence" value="ECO:0007669"/>
    <property type="project" value="InterPro"/>
</dbReference>
<reference evidence="4 5" key="1">
    <citation type="submission" date="2020-02" db="EMBL/GenBank/DDBJ databases">
        <authorList>
            <person name="Zheng R.K."/>
            <person name="Sun C.M."/>
        </authorList>
    </citation>
    <scope>NUCLEOTIDE SEQUENCE [LARGE SCALE GENOMIC DNA]</scope>
    <source>
        <strain evidence="5">rifampicinis</strain>
    </source>
</reference>
<dbReference type="RefSeq" id="WP_195170885.1">
    <property type="nucleotide sequence ID" value="NZ_CP062983.1"/>
</dbReference>
<dbReference type="Proteomes" id="UP000594468">
    <property type="component" value="Chromosome"/>
</dbReference>